<accession>A0A452C702</accession>
<dbReference type="Gene3D" id="1.25.40.20">
    <property type="entry name" value="Ankyrin repeat-containing domain"/>
    <property type="match status" value="2"/>
</dbReference>
<keyword evidence="7" id="KW-1185">Reference proteome</keyword>
<dbReference type="Pfam" id="PF12796">
    <property type="entry name" value="Ank_2"/>
    <property type="match status" value="1"/>
</dbReference>
<feature type="repeat" description="ANK" evidence="2">
    <location>
        <begin position="141"/>
        <end position="173"/>
    </location>
</feature>
<dbReference type="InterPro" id="IPR021885">
    <property type="entry name" value="DUF3496"/>
</dbReference>
<dbReference type="Pfam" id="PF00023">
    <property type="entry name" value="Ank"/>
    <property type="match status" value="2"/>
</dbReference>
<organism evidence="7 8">
    <name type="scientific">Balaenoptera acutorostrata</name>
    <name type="common">Common minke whale</name>
    <name type="synonym">Balaena rostrata</name>
    <dbReference type="NCBI Taxonomy" id="9767"/>
    <lineage>
        <taxon>Eukaryota</taxon>
        <taxon>Metazoa</taxon>
        <taxon>Chordata</taxon>
        <taxon>Craniata</taxon>
        <taxon>Vertebrata</taxon>
        <taxon>Euteleostomi</taxon>
        <taxon>Mammalia</taxon>
        <taxon>Eutheria</taxon>
        <taxon>Laurasiatheria</taxon>
        <taxon>Artiodactyla</taxon>
        <taxon>Whippomorpha</taxon>
        <taxon>Cetacea</taxon>
        <taxon>Mysticeti</taxon>
        <taxon>Balaenopteridae</taxon>
        <taxon>Balaenoptera</taxon>
    </lineage>
</organism>
<feature type="region of interest" description="Disordered" evidence="4">
    <location>
        <begin position="8"/>
        <end position="34"/>
    </location>
</feature>
<sequence>MKKIFGFVSKKGESPLGSSTSPRRESGNRVNSRPEYHIRDKDLGKIHKAASVGNVAKVQQILLLGKNGLNDRDKMNRTALHLACANGHPAVVTLLVERKCQLNLCDNENRTALMKAIQCQEEACATILLEHGADPNVMDVSGNTALHYAALYQNISLAAKLLSHDASIEARNKEDLTPLLLAVSENNQQMVEFLVKKEANIHVVDKMKSNRQLISEYKEEKRPKTPSQNSNPVDESSEEESLSRLSNKPGVDDSWPTSDDEDLDFDTKNVLKPSLTKLMSASQQSKKNIEAKCGIVRPEKRTFFEDNSFDSENEDVVETFPKPSIRLQGVSHPAFPSPEPLPKPLKSLAGLGLTKEGATNPEIGEKENDTDIESAPQEQTDHNNLTSFDGAHKNNRSDMMSALGLGEEEDIESPWDSESISESLPQKYVDHLSGATGQRGKNILNGQVEDVSYIPSCMSGSRNFKMTKLEDPRNVGIPVAHMDSPEKYPHLKPAVGVKDSVPNKTVGMKDLQTSRSDLSAELDLEITSEEAQERLDGSENNHSQDKVILQTCTLTEKTSENQIKPINLPLLHLQKMPQEPEMNKECDREDISVCSGLPCVQKYEEMWIKQGKLEWKNNLKLITNELKQKFGEICEKYKITVCPEEEPLHDNPKEGANIKEIPSNLTYNIPDCEAKDAFGVSISLAFQAFPEQKEPSLENVFPSYLTSGSWGHACQSSSQLYLNENKLDYESDKPDTEHVFNKNEEIFYNDTENKKVRDPVVTFEVQEDQEFDMQMLQNMNQNTTNWKLDIGCIPQSSDPKRLFDLWLARSNEMKHMIQIKSDISAVTNTYKKTKPIQDWFQKPLLADNCSANNYKSMGPELENGSSSPPNSNRTSKVYLNEELQQDMQRFKNEIGMLQVEFLALEKEKIRLQKEVEEEKKKHKSSEMEVSENIYDADDSGLIQQRKSRKTNNQQFPTMENEDSDSSGPGVHMKEVKKNENEKWTSKECVITPMFEKADSLIGGLLHMNDDSSLSGVDQDDGRAAKETSNEKNKVKEQINSMDDLDDLTQSSETAFEDCQMLYSTYKNSMLLIEQLGMECKDSVSLLKIQDAVLSYERLIELKKNHCELLTGKNKRMESKVSGLQKELSETKEMKSQLEHQKVEWEQELCSLRFTLKQEEEKRRNADMLYEKIREQLRRKEEQYSKEVEMKQQLELTLRALDMELRTVRDNLNQVVEERNDTQRQLSREQNARILQDGILTNHLAKQKEIEMTNKEMNSEVSDSPEKGKDLLHKNHMLQDEIAMLRLEIDTIKCQNQEKEKKYFEDIEIVKEKNNDLQKTIKLNEETLTKTIFQYTGQLNVLTAENTMLNSKLENEKQSKERLETEVESYRSRLATAIHDHHQSQTSKRDLELAFQRARDEWLRLQDKMNFDVSNLNDNNEMLSQQLSKAESKFNSLETELHHTRDALREKTLVLERVQRDLSQAQCQKKEIEHMYQSEQGKVNKYIGKQESLEERLSQLQSENMLLRQQLDDAQNKADSKEKTVINIQDQFQDIVKKLQAESEKQGLMLEERNKDLINECNHLKERMYQYENEKTEREALVRQLQQELADTLKKQSMSEASLEVTSRYRTNLEDETQDLKKKLRQVASQLQEAQDRRTEAMRCAEKMQDHIQKLEIENAKLKATVKKQAGKIEQLQKNLLSTSSSEDEKQQLKKCTELKQSLEYSLDQEMKKNSELEKEITGLKKLLKMPRRKLNEYENGELSFHGDLKTNQLEMDIQINMLKHKIDDLTAELETASSKCLHLDAKNQVLQQELLSMKVIQKKCEKLEKNKKKLEQEVVNLKSHIEMNMIEHSQVEQYKREIEERARQDIIEKLKEVNLFLQTQAASQENLQQLRENNNASIRSQMELRIKDLESELSKMKTFQEDSNKAELEKYKQLYLEELKVRKSLANKLNKTNERLAEISTKLLVEKQQNRSLLSTLTTRPVLELPCVGNLNNSLVLNRNLTPGENLEISTSSSRPSSKSMETYLTKMQQEMEKNITRELEKAAAECESGSYRASPLGATDESNLNQDLVLKTSQEYVQILKKNYMI</sequence>
<feature type="compositionally biased region" description="Polar residues" evidence="4">
    <location>
        <begin position="376"/>
        <end position="387"/>
    </location>
</feature>
<protein>
    <submittedName>
        <fullName evidence="8">Ankyrin repeat domain-containing protein 26 isoform X2</fullName>
    </submittedName>
</protein>
<dbReference type="InterPro" id="IPR050657">
    <property type="entry name" value="Ankyrin_repeat_domain"/>
</dbReference>
<feature type="compositionally biased region" description="Basic and acidic residues" evidence="4">
    <location>
        <begin position="22"/>
        <end position="34"/>
    </location>
</feature>
<dbReference type="GeneID" id="103011766"/>
<feature type="region of interest" description="Disordered" evidence="4">
    <location>
        <begin position="941"/>
        <end position="979"/>
    </location>
</feature>
<feature type="coiled-coil region" evidence="3">
    <location>
        <begin position="1106"/>
        <end position="1231"/>
    </location>
</feature>
<evidence type="ECO:0000256" key="3">
    <source>
        <dbReference type="SAM" id="Coils"/>
    </source>
</evidence>
<dbReference type="InterPro" id="IPR039497">
    <property type="entry name" value="CC144C-like_CC_dom"/>
</dbReference>
<dbReference type="InParanoid" id="A0A452C702"/>
<reference evidence="8" key="1">
    <citation type="submission" date="2025-08" db="UniProtKB">
        <authorList>
            <consortium name="RefSeq"/>
        </authorList>
    </citation>
    <scope>IDENTIFICATION</scope>
</reference>
<dbReference type="SUPFAM" id="SSF48403">
    <property type="entry name" value="Ankyrin repeat"/>
    <property type="match status" value="1"/>
</dbReference>
<dbReference type="InterPro" id="IPR002110">
    <property type="entry name" value="Ankyrin_rpt"/>
</dbReference>
<dbReference type="InterPro" id="IPR036770">
    <property type="entry name" value="Ankyrin_rpt-contain_sf"/>
</dbReference>
<feature type="coiled-coil region" evidence="3">
    <location>
        <begin position="1412"/>
        <end position="1726"/>
    </location>
</feature>
<feature type="region of interest" description="Disordered" evidence="4">
    <location>
        <begin position="1011"/>
        <end position="1032"/>
    </location>
</feature>
<feature type="domain" description="CCDC144C-like coiled-coil" evidence="6">
    <location>
        <begin position="1153"/>
        <end position="1629"/>
    </location>
</feature>
<keyword evidence="2" id="KW-0040">ANK repeat</keyword>
<evidence type="ECO:0000259" key="5">
    <source>
        <dbReference type="Pfam" id="PF12001"/>
    </source>
</evidence>
<dbReference type="PROSITE" id="PS50088">
    <property type="entry name" value="ANK_REPEAT"/>
    <property type="match status" value="4"/>
</dbReference>
<proteinExistence type="predicted"/>
<dbReference type="RefSeq" id="XP_028018704.2">
    <property type="nucleotide sequence ID" value="XM_028162903.2"/>
</dbReference>
<feature type="repeat" description="ANK" evidence="2">
    <location>
        <begin position="174"/>
        <end position="206"/>
    </location>
</feature>
<feature type="coiled-coil region" evidence="3">
    <location>
        <begin position="1281"/>
        <end position="1379"/>
    </location>
</feature>
<evidence type="ECO:0000256" key="4">
    <source>
        <dbReference type="SAM" id="MobiDB-lite"/>
    </source>
</evidence>
<name>A0A452C702_BALAC</name>
<feature type="coiled-coil region" evidence="3">
    <location>
        <begin position="880"/>
        <end position="928"/>
    </location>
</feature>
<evidence type="ECO:0000259" key="6">
    <source>
        <dbReference type="Pfam" id="PF14915"/>
    </source>
</evidence>
<feature type="compositionally biased region" description="Polar residues" evidence="4">
    <location>
        <begin position="863"/>
        <end position="874"/>
    </location>
</feature>
<evidence type="ECO:0000313" key="7">
    <source>
        <dbReference type="Proteomes" id="UP001652580"/>
    </source>
</evidence>
<feature type="repeat" description="ANK" evidence="2">
    <location>
        <begin position="75"/>
        <end position="107"/>
    </location>
</feature>
<feature type="region of interest" description="Disordered" evidence="4">
    <location>
        <begin position="355"/>
        <end position="397"/>
    </location>
</feature>
<dbReference type="FunCoup" id="A0A452C702">
    <property type="interactions" value="2280"/>
</dbReference>
<feature type="region of interest" description="Disordered" evidence="4">
    <location>
        <begin position="855"/>
        <end position="874"/>
    </location>
</feature>
<feature type="domain" description="DUF3496" evidence="5">
    <location>
        <begin position="1883"/>
        <end position="1990"/>
    </location>
</feature>
<feature type="compositionally biased region" description="Basic and acidic residues" evidence="4">
    <location>
        <begin position="1019"/>
        <end position="1032"/>
    </location>
</feature>
<feature type="coiled-coil region" evidence="3">
    <location>
        <begin position="1759"/>
        <end position="1824"/>
    </location>
</feature>
<dbReference type="SMART" id="SM00248">
    <property type="entry name" value="ANK"/>
    <property type="match status" value="4"/>
</dbReference>
<dbReference type="PROSITE" id="PS50297">
    <property type="entry name" value="ANK_REP_REGION"/>
    <property type="match status" value="3"/>
</dbReference>
<dbReference type="PANTHER" id="PTHR24147">
    <property type="entry name" value="ANKYRIN REPEAT DOMAIN 36-RELATED"/>
    <property type="match status" value="1"/>
</dbReference>
<feature type="region of interest" description="Disordered" evidence="4">
    <location>
        <begin position="216"/>
        <end position="266"/>
    </location>
</feature>
<gene>
    <name evidence="8" type="primary">ANKRD26</name>
</gene>
<dbReference type="PANTHER" id="PTHR24147:SF60">
    <property type="entry name" value="ANKYRIN REPEAT DOMAIN-CONTAINING PROTEIN 26-RELATED"/>
    <property type="match status" value="1"/>
</dbReference>
<dbReference type="Pfam" id="PF14915">
    <property type="entry name" value="CCDC144C"/>
    <property type="match status" value="1"/>
</dbReference>
<keyword evidence="1 3" id="KW-0175">Coiled coil</keyword>
<dbReference type="Proteomes" id="UP001652580">
    <property type="component" value="Chromosome 3"/>
</dbReference>
<dbReference type="STRING" id="310752.A0A452C702"/>
<evidence type="ECO:0000313" key="8">
    <source>
        <dbReference type="RefSeq" id="XP_028018704.2"/>
    </source>
</evidence>
<feature type="repeat" description="ANK" evidence="2">
    <location>
        <begin position="108"/>
        <end position="140"/>
    </location>
</feature>
<evidence type="ECO:0000256" key="2">
    <source>
        <dbReference type="PROSITE-ProRule" id="PRU00023"/>
    </source>
</evidence>
<evidence type="ECO:0000256" key="1">
    <source>
        <dbReference type="ARBA" id="ARBA00023054"/>
    </source>
</evidence>
<dbReference type="SUPFAM" id="SSF57997">
    <property type="entry name" value="Tropomyosin"/>
    <property type="match status" value="1"/>
</dbReference>
<dbReference type="Pfam" id="PF12001">
    <property type="entry name" value="DUF3496"/>
    <property type="match status" value="1"/>
</dbReference>
<feature type="compositionally biased region" description="Polar residues" evidence="4">
    <location>
        <begin position="225"/>
        <end position="234"/>
    </location>
</feature>